<dbReference type="Pfam" id="PF09990">
    <property type="entry name" value="DUF2231"/>
    <property type="match status" value="1"/>
</dbReference>
<dbReference type="InterPro" id="IPR019251">
    <property type="entry name" value="DUF2231_TM"/>
</dbReference>
<feature type="transmembrane region" description="Helical" evidence="1">
    <location>
        <begin position="78"/>
        <end position="98"/>
    </location>
</feature>
<reference evidence="3 4" key="1">
    <citation type="submission" date="2018-12" db="EMBL/GenBank/DDBJ databases">
        <title>Genome Sequence of Candidatus Viridilinea halotolerans isolated from saline sulfide-rich spring.</title>
        <authorList>
            <person name="Grouzdev D.S."/>
            <person name="Burganskaya E.I."/>
            <person name="Krutkina M.S."/>
            <person name="Sukhacheva M.V."/>
            <person name="Gorlenko V.M."/>
        </authorList>
    </citation>
    <scope>NUCLEOTIDE SEQUENCE [LARGE SCALE GENOMIC DNA]</scope>
    <source>
        <strain evidence="3">Chok-6</strain>
    </source>
</reference>
<keyword evidence="1" id="KW-0472">Membrane</keyword>
<organism evidence="3 4">
    <name type="scientific">Candidatus Viridilinea halotolerans</name>
    <dbReference type="NCBI Taxonomy" id="2491704"/>
    <lineage>
        <taxon>Bacteria</taxon>
        <taxon>Bacillati</taxon>
        <taxon>Chloroflexota</taxon>
        <taxon>Chloroflexia</taxon>
        <taxon>Chloroflexales</taxon>
        <taxon>Chloroflexineae</taxon>
        <taxon>Oscillochloridaceae</taxon>
        <taxon>Candidatus Viridilinea</taxon>
    </lineage>
</organism>
<feature type="transmembrane region" description="Helical" evidence="1">
    <location>
        <begin position="39"/>
        <end position="58"/>
    </location>
</feature>
<feature type="transmembrane region" description="Helical" evidence="1">
    <location>
        <begin position="119"/>
        <end position="139"/>
    </location>
</feature>
<feature type="domain" description="DUF2231" evidence="2">
    <location>
        <begin position="3"/>
        <end position="145"/>
    </location>
</feature>
<name>A0A426TUU4_9CHLR</name>
<gene>
    <name evidence="3" type="ORF">EI684_16380</name>
</gene>
<evidence type="ECO:0000256" key="1">
    <source>
        <dbReference type="SAM" id="Phobius"/>
    </source>
</evidence>
<evidence type="ECO:0000259" key="2">
    <source>
        <dbReference type="Pfam" id="PF09990"/>
    </source>
</evidence>
<dbReference type="Proteomes" id="UP000280307">
    <property type="component" value="Unassembled WGS sequence"/>
</dbReference>
<keyword evidence="1" id="KW-0812">Transmembrane</keyword>
<accession>A0A426TUU4</accession>
<evidence type="ECO:0000313" key="4">
    <source>
        <dbReference type="Proteomes" id="UP000280307"/>
    </source>
</evidence>
<dbReference type="AlphaFoldDB" id="A0A426TUU4"/>
<feature type="transmembrane region" description="Helical" evidence="1">
    <location>
        <begin position="6"/>
        <end position="27"/>
    </location>
</feature>
<evidence type="ECO:0000313" key="3">
    <source>
        <dbReference type="EMBL" id="RRR69171.1"/>
    </source>
</evidence>
<protein>
    <submittedName>
        <fullName evidence="3">DUF2231 domain-containing protein</fullName>
    </submittedName>
</protein>
<proteinExistence type="predicted"/>
<keyword evidence="1" id="KW-1133">Transmembrane helix</keyword>
<sequence length="147" mass="15521">MPTLHPFAIHFPLALLLTSTLFTLLALRPEGAAWAKSSYHCLLVGWLSGVLAMITGVADATRQVAGPDTLYGHEVVRLVNAHAFASLAAMGCYGVAFLRLRRCPDLLGDPAMRRGYIGLHALGAALLLLGGWLGGRLVYGWGLGVGG</sequence>
<comment type="caution">
    <text evidence="3">The sequence shown here is derived from an EMBL/GenBank/DDBJ whole genome shotgun (WGS) entry which is preliminary data.</text>
</comment>
<dbReference type="EMBL" id="RSAS01000662">
    <property type="protein sequence ID" value="RRR69171.1"/>
    <property type="molecule type" value="Genomic_DNA"/>
</dbReference>